<comment type="subunit">
    <text evidence="11">Component of the CENPA-NAC complex, at least composed of CENPA, CENPC, CENPH, CENPM, CENPN, CENPT and CENPU. The CENPA-NAC complex interacts with the CENPA-CAD complex, composed of CENPI, CENPK, CENPL, CENPO, CENPP, CENPQ, CENPR and CENPS.</text>
</comment>
<comment type="function">
    <text evidence="10">Component of the CENPA-NAC (nucleosome-associated) complex, a complex that plays a central role in assembly of kinetochore proteins, mitotic progression and chromosome segregation. The CENPA-NAC complex recruits the CENPA-CAD (nucleosome distal) complex and may be involved in incorporation of newly synthesized CENPA into centromeres.</text>
</comment>
<evidence type="ECO:0000256" key="4">
    <source>
        <dbReference type="ARBA" id="ARBA00016382"/>
    </source>
</evidence>
<dbReference type="GO" id="GO:0005634">
    <property type="term" value="C:nucleus"/>
    <property type="evidence" value="ECO:0007669"/>
    <property type="project" value="UniProtKB-SubCell"/>
</dbReference>
<evidence type="ECO:0000256" key="8">
    <source>
        <dbReference type="ARBA" id="ARBA00023242"/>
    </source>
</evidence>
<comment type="subcellular location">
    <subcellularLocation>
        <location evidence="3">Chromosome</location>
        <location evidence="3">Centromere</location>
        <location evidence="3">Kinetochore</location>
    </subcellularLocation>
    <subcellularLocation>
        <location evidence="2">Cytoplasm</location>
    </subcellularLocation>
    <subcellularLocation>
        <location evidence="1">Nucleus</location>
    </subcellularLocation>
</comment>
<name>A0A7J8JB95_ROUAE</name>
<evidence type="ECO:0000256" key="9">
    <source>
        <dbReference type="ARBA" id="ARBA00023328"/>
    </source>
</evidence>
<evidence type="ECO:0000313" key="13">
    <source>
        <dbReference type="Proteomes" id="UP000593571"/>
    </source>
</evidence>
<evidence type="ECO:0000256" key="1">
    <source>
        <dbReference type="ARBA" id="ARBA00004123"/>
    </source>
</evidence>
<keyword evidence="5" id="KW-0158">Chromosome</keyword>
<evidence type="ECO:0000256" key="11">
    <source>
        <dbReference type="ARBA" id="ARBA00062961"/>
    </source>
</evidence>
<dbReference type="Proteomes" id="UP000593571">
    <property type="component" value="Unassembled WGS sequence"/>
</dbReference>
<dbReference type="FunFam" id="3.40.50.300:FF:001481">
    <property type="entry name" value="Centromere protein M"/>
    <property type="match status" value="1"/>
</dbReference>
<organism evidence="12 13">
    <name type="scientific">Rousettus aegyptiacus</name>
    <name type="common">Egyptian fruit bat</name>
    <name type="synonym">Pteropus aegyptiacus</name>
    <dbReference type="NCBI Taxonomy" id="9407"/>
    <lineage>
        <taxon>Eukaryota</taxon>
        <taxon>Metazoa</taxon>
        <taxon>Chordata</taxon>
        <taxon>Craniata</taxon>
        <taxon>Vertebrata</taxon>
        <taxon>Euteleostomi</taxon>
        <taxon>Mammalia</taxon>
        <taxon>Eutheria</taxon>
        <taxon>Laurasiatheria</taxon>
        <taxon>Chiroptera</taxon>
        <taxon>Yinpterochiroptera</taxon>
        <taxon>Pteropodoidea</taxon>
        <taxon>Pteropodidae</taxon>
        <taxon>Rousettinae</taxon>
        <taxon>Rousettus</taxon>
    </lineage>
</organism>
<dbReference type="Gene3D" id="3.40.50.300">
    <property type="entry name" value="P-loop containing nucleotide triphosphate hydrolases"/>
    <property type="match status" value="1"/>
</dbReference>
<sequence length="228" mass="24954">MTSHCCKDAVRGDGEDVGGTGLEGIKSLLVGTEDALLQQLADSMLKEDCASMLKVHLAQSLPLPSNVNRPRIDLIVFVVNLHSKYSLRNVEESLRHVDATFFLGKVGFLATGAGRDSHCSVHRNTVLKLAQTYRSPLLFCDLEVEGLRATMAQRLVRMLQICAGHVPGVSAPSHPHTHSYRAPGLYPSDEFHLHLRLHLNKGSVAKNSLKITGLIHHVDSADELTQNN</sequence>
<keyword evidence="8" id="KW-0539">Nucleus</keyword>
<dbReference type="GO" id="GO:0000776">
    <property type="term" value="C:kinetochore"/>
    <property type="evidence" value="ECO:0007669"/>
    <property type="project" value="UniProtKB-KW"/>
</dbReference>
<gene>
    <name evidence="12" type="ORF">HJG63_002667</name>
</gene>
<protein>
    <recommendedName>
        <fullName evidence="4">Centromere protein M</fullName>
    </recommendedName>
</protein>
<evidence type="ECO:0000256" key="3">
    <source>
        <dbReference type="ARBA" id="ARBA00004629"/>
    </source>
</evidence>
<reference evidence="12 13" key="1">
    <citation type="journal article" date="2020" name="Nature">
        <title>Six reference-quality genomes reveal evolution of bat adaptations.</title>
        <authorList>
            <person name="Jebb D."/>
            <person name="Huang Z."/>
            <person name="Pippel M."/>
            <person name="Hughes G.M."/>
            <person name="Lavrichenko K."/>
            <person name="Devanna P."/>
            <person name="Winkler S."/>
            <person name="Jermiin L.S."/>
            <person name="Skirmuntt E.C."/>
            <person name="Katzourakis A."/>
            <person name="Burkitt-Gray L."/>
            <person name="Ray D.A."/>
            <person name="Sullivan K.A.M."/>
            <person name="Roscito J.G."/>
            <person name="Kirilenko B.M."/>
            <person name="Davalos L.M."/>
            <person name="Corthals A.P."/>
            <person name="Power M.L."/>
            <person name="Jones G."/>
            <person name="Ransome R.D."/>
            <person name="Dechmann D.K.N."/>
            <person name="Locatelli A.G."/>
            <person name="Puechmaille S.J."/>
            <person name="Fedrigo O."/>
            <person name="Jarvis E.D."/>
            <person name="Hiller M."/>
            <person name="Vernes S.C."/>
            <person name="Myers E.W."/>
            <person name="Teeling E.C."/>
        </authorList>
    </citation>
    <scope>NUCLEOTIDE SEQUENCE [LARGE SCALE GENOMIC DNA]</scope>
    <source>
        <strain evidence="12">MRouAeg1</strain>
        <tissue evidence="12">Muscle</tissue>
    </source>
</reference>
<comment type="caution">
    <text evidence="12">The sequence shown here is derived from an EMBL/GenBank/DDBJ whole genome shotgun (WGS) entry which is preliminary data.</text>
</comment>
<evidence type="ECO:0000256" key="2">
    <source>
        <dbReference type="ARBA" id="ARBA00004496"/>
    </source>
</evidence>
<keyword evidence="7" id="KW-0995">Kinetochore</keyword>
<dbReference type="Pfam" id="PF11111">
    <property type="entry name" value="CENP-M"/>
    <property type="match status" value="1"/>
</dbReference>
<proteinExistence type="predicted"/>
<dbReference type="PANTHER" id="PTHR34436:SF1">
    <property type="entry name" value="CENTROMERE PROTEIN M"/>
    <property type="match status" value="1"/>
</dbReference>
<dbReference type="EMBL" id="JACASE010000002">
    <property type="protein sequence ID" value="KAF6494156.1"/>
    <property type="molecule type" value="Genomic_DNA"/>
</dbReference>
<evidence type="ECO:0000313" key="12">
    <source>
        <dbReference type="EMBL" id="KAF6494156.1"/>
    </source>
</evidence>
<evidence type="ECO:0000256" key="6">
    <source>
        <dbReference type="ARBA" id="ARBA00022490"/>
    </source>
</evidence>
<evidence type="ECO:0000256" key="10">
    <source>
        <dbReference type="ARBA" id="ARBA00053608"/>
    </source>
</evidence>
<keyword evidence="6" id="KW-0963">Cytoplasm</keyword>
<keyword evidence="9" id="KW-0137">Centromere</keyword>
<dbReference type="GO" id="GO:0005737">
    <property type="term" value="C:cytoplasm"/>
    <property type="evidence" value="ECO:0007669"/>
    <property type="project" value="UniProtKB-SubCell"/>
</dbReference>
<evidence type="ECO:0000256" key="7">
    <source>
        <dbReference type="ARBA" id="ARBA00022838"/>
    </source>
</evidence>
<dbReference type="InterPro" id="IPR027417">
    <property type="entry name" value="P-loop_NTPase"/>
</dbReference>
<dbReference type="AlphaFoldDB" id="A0A7J8JB95"/>
<keyword evidence="13" id="KW-1185">Reference proteome</keyword>
<evidence type="ECO:0000256" key="5">
    <source>
        <dbReference type="ARBA" id="ARBA00022454"/>
    </source>
</evidence>
<dbReference type="PANTHER" id="PTHR34436">
    <property type="entry name" value="CENTROMERE PROTEIN M"/>
    <property type="match status" value="1"/>
</dbReference>
<accession>A0A7J8JB95</accession>
<dbReference type="InterPro" id="IPR020987">
    <property type="entry name" value="Centromere_Cenp-M"/>
</dbReference>